<keyword evidence="5" id="KW-0611">Plant defense</keyword>
<keyword evidence="10" id="KW-1185">Reference proteome</keyword>
<dbReference type="GO" id="GO:0006952">
    <property type="term" value="P:defense response"/>
    <property type="evidence" value="ECO:0007669"/>
    <property type="project" value="UniProtKB-KW"/>
</dbReference>
<protein>
    <submittedName>
        <fullName evidence="9">Disease resistance protein RF45</fullName>
    </submittedName>
</protein>
<evidence type="ECO:0000256" key="5">
    <source>
        <dbReference type="ARBA" id="ARBA00022821"/>
    </source>
</evidence>
<evidence type="ECO:0000256" key="1">
    <source>
        <dbReference type="ARBA" id="ARBA00008894"/>
    </source>
</evidence>
<dbReference type="FunFam" id="1.10.10.10:FF:000322">
    <property type="entry name" value="Probable disease resistance protein At1g63360"/>
    <property type="match status" value="1"/>
</dbReference>
<dbReference type="InterPro" id="IPR055414">
    <property type="entry name" value="LRR_R13L4/SHOC2-like"/>
</dbReference>
<keyword evidence="6" id="KW-0067">ATP-binding</keyword>
<keyword evidence="4" id="KW-0547">Nucleotide-binding</keyword>
<comment type="similarity">
    <text evidence="1">Belongs to the disease resistance NB-LRR family.</text>
</comment>
<dbReference type="InterPro" id="IPR036388">
    <property type="entry name" value="WH-like_DNA-bd_sf"/>
</dbReference>
<reference evidence="9 10" key="1">
    <citation type="submission" date="2024-06" db="EMBL/GenBank/DDBJ databases">
        <title>A chromosome level genome sequence of Diviner's sage (Salvia divinorum).</title>
        <authorList>
            <person name="Ford S.A."/>
            <person name="Ro D.-K."/>
            <person name="Ness R.W."/>
            <person name="Phillips M.A."/>
        </authorList>
    </citation>
    <scope>NUCLEOTIDE SEQUENCE [LARGE SCALE GENOMIC DNA]</scope>
    <source>
        <strain evidence="9">SAF-2024a</strain>
        <tissue evidence="9">Leaf</tissue>
    </source>
</reference>
<dbReference type="SUPFAM" id="SSF52058">
    <property type="entry name" value="L domain-like"/>
    <property type="match status" value="1"/>
</dbReference>
<dbReference type="PANTHER" id="PTHR23155:SF1185">
    <property type="entry name" value="DISEASE RESISTANCE RPP8-LIKE PROTEIN 3-RELATED"/>
    <property type="match status" value="1"/>
</dbReference>
<dbReference type="Pfam" id="PF23598">
    <property type="entry name" value="LRR_14"/>
    <property type="match status" value="1"/>
</dbReference>
<feature type="domain" description="Disease resistance protein winged helix" evidence="7">
    <location>
        <begin position="42"/>
        <end position="118"/>
    </location>
</feature>
<evidence type="ECO:0000313" key="9">
    <source>
        <dbReference type="EMBL" id="KAL1547677.1"/>
    </source>
</evidence>
<dbReference type="InterPro" id="IPR058922">
    <property type="entry name" value="WHD_DRP"/>
</dbReference>
<accession>A0ABD1GU65</accession>
<dbReference type="PANTHER" id="PTHR23155">
    <property type="entry name" value="DISEASE RESISTANCE PROTEIN RP"/>
    <property type="match status" value="1"/>
</dbReference>
<keyword evidence="3" id="KW-0677">Repeat</keyword>
<evidence type="ECO:0000259" key="8">
    <source>
        <dbReference type="Pfam" id="PF23598"/>
    </source>
</evidence>
<dbReference type="AlphaFoldDB" id="A0ABD1GU65"/>
<evidence type="ECO:0000313" key="10">
    <source>
        <dbReference type="Proteomes" id="UP001567538"/>
    </source>
</evidence>
<name>A0ABD1GU65_SALDI</name>
<evidence type="ECO:0000256" key="4">
    <source>
        <dbReference type="ARBA" id="ARBA00022741"/>
    </source>
</evidence>
<dbReference type="EMBL" id="JBEAFC010000007">
    <property type="protein sequence ID" value="KAL1547677.1"/>
    <property type="molecule type" value="Genomic_DNA"/>
</dbReference>
<feature type="domain" description="Disease resistance R13L4/SHOC-2-like LRR" evidence="8">
    <location>
        <begin position="208"/>
        <end position="510"/>
    </location>
</feature>
<dbReference type="Gene3D" id="1.10.10.10">
    <property type="entry name" value="Winged helix-like DNA-binding domain superfamily/Winged helix DNA-binding domain"/>
    <property type="match status" value="1"/>
</dbReference>
<gene>
    <name evidence="9" type="ORF">AAHA92_16002</name>
</gene>
<dbReference type="GO" id="GO:0005524">
    <property type="term" value="F:ATP binding"/>
    <property type="evidence" value="ECO:0007669"/>
    <property type="project" value="UniProtKB-KW"/>
</dbReference>
<evidence type="ECO:0000259" key="7">
    <source>
        <dbReference type="Pfam" id="PF23559"/>
    </source>
</evidence>
<evidence type="ECO:0000256" key="6">
    <source>
        <dbReference type="ARBA" id="ARBA00022840"/>
    </source>
</evidence>
<proteinExistence type="inferred from homology"/>
<organism evidence="9 10">
    <name type="scientific">Salvia divinorum</name>
    <name type="common">Maria pastora</name>
    <name type="synonym">Diviner's sage</name>
    <dbReference type="NCBI Taxonomy" id="28513"/>
    <lineage>
        <taxon>Eukaryota</taxon>
        <taxon>Viridiplantae</taxon>
        <taxon>Streptophyta</taxon>
        <taxon>Embryophyta</taxon>
        <taxon>Tracheophyta</taxon>
        <taxon>Spermatophyta</taxon>
        <taxon>Magnoliopsida</taxon>
        <taxon>eudicotyledons</taxon>
        <taxon>Gunneridae</taxon>
        <taxon>Pentapetalae</taxon>
        <taxon>asterids</taxon>
        <taxon>lamiids</taxon>
        <taxon>Lamiales</taxon>
        <taxon>Lamiaceae</taxon>
        <taxon>Nepetoideae</taxon>
        <taxon>Mentheae</taxon>
        <taxon>Salviinae</taxon>
        <taxon>Salvia</taxon>
        <taxon>Salvia subgen. Calosphace</taxon>
    </lineage>
</organism>
<sequence length="531" mass="61245">MESYLRHGVGVGEYKRVKQVLELSYNALPYYLKPCFLYLAGFSEDEEIDTGRLYLLWMAEGFISYQDKGPNETLRDVAQRYLIELAMKCMVQLREARIYTSCVKFDSCGLHDLMHDLCSSKADDEKFLRRTDASKNLNGIPSGRRLALPQSVGNSVSRLVIINDVVGDDVSSIDGLEKLKDLRSFLFRKQHFSPPHIVIKERTFNFEMSQCLRVFAAEGCTFEGNKLPNKVGELIHLRYLSLKNSKVRKLPKSICSLPYLQTLDLRVLYFIRLPNVIWKMKRLKHLFLYLNIKVIGWKKLRLDGLVELETLESIDSETACIADIPKLARLQTLHVVVRDVDSMSIVVSNKNRQLREISLKVRSCDLSSEKGRVVLNDGLMCPSLVSLVFVKCNMRGSFPDYKQGMCQNLVTLELSDCKVDVMEFGKYPMLQYLELSQLEMTETLICHSDSFPQLKKLHLLYLDDLKKWEVEERAMPKLTCLRIEGCNNLENVPDGLRFISSLREIKIVSMPREFMERVKEEDYAPSVKIDR</sequence>
<evidence type="ECO:0000256" key="2">
    <source>
        <dbReference type="ARBA" id="ARBA00022614"/>
    </source>
</evidence>
<dbReference type="InterPro" id="IPR044974">
    <property type="entry name" value="Disease_R_plants"/>
</dbReference>
<dbReference type="Gene3D" id="3.80.10.10">
    <property type="entry name" value="Ribonuclease Inhibitor"/>
    <property type="match status" value="1"/>
</dbReference>
<comment type="caution">
    <text evidence="9">The sequence shown here is derived from an EMBL/GenBank/DDBJ whole genome shotgun (WGS) entry which is preliminary data.</text>
</comment>
<dbReference type="InterPro" id="IPR032675">
    <property type="entry name" value="LRR_dom_sf"/>
</dbReference>
<keyword evidence="2" id="KW-0433">Leucine-rich repeat</keyword>
<evidence type="ECO:0000256" key="3">
    <source>
        <dbReference type="ARBA" id="ARBA00022737"/>
    </source>
</evidence>
<dbReference type="Proteomes" id="UP001567538">
    <property type="component" value="Unassembled WGS sequence"/>
</dbReference>
<dbReference type="Pfam" id="PF23559">
    <property type="entry name" value="WHD_DRP"/>
    <property type="match status" value="1"/>
</dbReference>